<dbReference type="GO" id="GO:0030170">
    <property type="term" value="F:pyridoxal phosphate binding"/>
    <property type="evidence" value="ECO:0007669"/>
    <property type="project" value="UniProtKB-UniRule"/>
</dbReference>
<dbReference type="SUPFAM" id="SSF51419">
    <property type="entry name" value="PLP-binding barrel"/>
    <property type="match status" value="1"/>
</dbReference>
<dbReference type="AlphaFoldDB" id="A0A0G3GUP7"/>
<dbReference type="Pfam" id="PF00842">
    <property type="entry name" value="Ala_racemase_C"/>
    <property type="match status" value="1"/>
</dbReference>
<dbReference type="SMART" id="SM01005">
    <property type="entry name" value="Ala_racemase_C"/>
    <property type="match status" value="1"/>
</dbReference>
<dbReference type="PATRIC" id="fig|571915.4.peg.590"/>
<feature type="active site" description="Proton acceptor; specific for L-alanine" evidence="4">
    <location>
        <position position="265"/>
    </location>
</feature>
<gene>
    <name evidence="8" type="primary">alr</name>
    <name evidence="8" type="ORF">CMUST_02785</name>
</gene>
<feature type="domain" description="Alanine racemase C-terminal" evidence="7">
    <location>
        <begin position="244"/>
        <end position="370"/>
    </location>
</feature>
<reference evidence="8 9" key="1">
    <citation type="journal article" date="2015" name="Genome Announc.">
        <title>Complete Genome Sequence of the Type Strain Corynebacterium mustelae DSM 45274, Isolated from Various Tissues of a Male Ferret with Lethal Sepsis.</title>
        <authorList>
            <person name="Ruckert C."/>
            <person name="Eimer J."/>
            <person name="Winkler A."/>
            <person name="Tauch A."/>
        </authorList>
    </citation>
    <scope>NUCLEOTIDE SEQUENCE [LARGE SCALE GENOMIC DNA]</scope>
    <source>
        <strain evidence="8 9">DSM 45274</strain>
    </source>
</reference>
<dbReference type="GO" id="GO:0009252">
    <property type="term" value="P:peptidoglycan biosynthetic process"/>
    <property type="evidence" value="ECO:0007669"/>
    <property type="project" value="TreeGrafter"/>
</dbReference>
<dbReference type="GO" id="GO:0008784">
    <property type="term" value="F:alanine racemase activity"/>
    <property type="evidence" value="ECO:0007669"/>
    <property type="project" value="UniProtKB-UniRule"/>
</dbReference>
<evidence type="ECO:0000256" key="4">
    <source>
        <dbReference type="HAMAP-Rule" id="MF_01201"/>
    </source>
</evidence>
<evidence type="ECO:0000256" key="5">
    <source>
        <dbReference type="PIRSR" id="PIRSR600821-50"/>
    </source>
</evidence>
<dbReference type="FunFam" id="3.20.20.10:FF:000002">
    <property type="entry name" value="Alanine racemase"/>
    <property type="match status" value="1"/>
</dbReference>
<sequence length="379" mass="40667">MNLLETIIDLDAIAANTRLLKRLVAPAQLMCVVKADGYNHGIVEVAQVMAAHGADQLGVATLAEAQKLRAAGITVPILCWLWSPEQDFVAAINNGIDLAVISVRHAEAIVAEAMRRSGGAESETSTIRVCVKVDTGMHRSGVDEPSWREVFTLLNVPGIMVTGVMSHLACADDVSDDYTNQQAEAFRRAIACGRDVGLELPVNHLCNSPGTLTRPDLYFDMVRPGLAVYGLEPIDGLPHRLQPAMRWEATVTVVKPIKAGQGVSYSLTWHAPADGFIAVISCGYADGLPRNAQSKMEVTIAGHRYPQVGRICMDQCVVFLSDNSAGVAAGDRAVIFGPGGMSAQELAHRLDDISYAIVCRPGGRSVRRFEGRAAAEITR</sequence>
<keyword evidence="9" id="KW-1185">Reference proteome</keyword>
<dbReference type="InterPro" id="IPR011079">
    <property type="entry name" value="Ala_racemase_C"/>
</dbReference>
<dbReference type="PRINTS" id="PR00992">
    <property type="entry name" value="ALARACEMASE"/>
</dbReference>
<dbReference type="EC" id="5.1.1.1" evidence="4"/>
<reference evidence="9" key="2">
    <citation type="submission" date="2015-05" db="EMBL/GenBank/DDBJ databases">
        <title>Complete genome sequence of Corynebacterium mustelae DSM 45274, isolated from various tissues of a male ferret with lethal sepsis.</title>
        <authorList>
            <person name="Ruckert C."/>
            <person name="Albersmeier A."/>
            <person name="Winkler A."/>
            <person name="Tauch A."/>
        </authorList>
    </citation>
    <scope>NUCLEOTIDE SEQUENCE [LARGE SCALE GENOMIC DNA]</scope>
    <source>
        <strain evidence="9">DSM 45274</strain>
    </source>
</reference>
<dbReference type="Proteomes" id="UP000035199">
    <property type="component" value="Chromosome"/>
</dbReference>
<comment type="cofactor">
    <cofactor evidence="1 4 5">
        <name>pyridoxal 5'-phosphate</name>
        <dbReference type="ChEBI" id="CHEBI:597326"/>
    </cofactor>
</comment>
<keyword evidence="2 4" id="KW-0663">Pyridoxal phosphate</keyword>
<evidence type="ECO:0000313" key="9">
    <source>
        <dbReference type="Proteomes" id="UP000035199"/>
    </source>
</evidence>
<organism evidence="8 9">
    <name type="scientific">Corynebacterium mustelae</name>
    <dbReference type="NCBI Taxonomy" id="571915"/>
    <lineage>
        <taxon>Bacteria</taxon>
        <taxon>Bacillati</taxon>
        <taxon>Actinomycetota</taxon>
        <taxon>Actinomycetes</taxon>
        <taxon>Mycobacteriales</taxon>
        <taxon>Corynebacteriaceae</taxon>
        <taxon>Corynebacterium</taxon>
    </lineage>
</organism>
<dbReference type="UniPathway" id="UPA00042">
    <property type="reaction ID" value="UER00497"/>
</dbReference>
<dbReference type="PANTHER" id="PTHR30511:SF0">
    <property type="entry name" value="ALANINE RACEMASE, CATABOLIC-RELATED"/>
    <property type="match status" value="1"/>
</dbReference>
<feature type="active site" description="Proton acceptor; specific for D-alanine" evidence="4">
    <location>
        <position position="34"/>
    </location>
</feature>
<dbReference type="OrthoDB" id="9813814at2"/>
<comment type="function">
    <text evidence="4">Catalyzes the interconversion of L-alanine and D-alanine. May also act on other amino acids.</text>
</comment>
<evidence type="ECO:0000256" key="3">
    <source>
        <dbReference type="ARBA" id="ARBA00023235"/>
    </source>
</evidence>
<evidence type="ECO:0000259" key="7">
    <source>
        <dbReference type="SMART" id="SM01005"/>
    </source>
</evidence>
<dbReference type="GO" id="GO:0005829">
    <property type="term" value="C:cytosol"/>
    <property type="evidence" value="ECO:0007669"/>
    <property type="project" value="TreeGrafter"/>
</dbReference>
<proteinExistence type="inferred from homology"/>
<evidence type="ECO:0000256" key="2">
    <source>
        <dbReference type="ARBA" id="ARBA00022898"/>
    </source>
</evidence>
<dbReference type="InterPro" id="IPR001608">
    <property type="entry name" value="Ala_racemase_N"/>
</dbReference>
<dbReference type="Gene3D" id="2.40.37.10">
    <property type="entry name" value="Lyase, Ornithine Decarboxylase, Chain A, domain 1"/>
    <property type="match status" value="1"/>
</dbReference>
<dbReference type="InterPro" id="IPR029066">
    <property type="entry name" value="PLP-binding_barrel"/>
</dbReference>
<feature type="binding site" evidence="4 6">
    <location>
        <position position="313"/>
    </location>
    <ligand>
        <name>substrate</name>
    </ligand>
</feature>
<dbReference type="Pfam" id="PF01168">
    <property type="entry name" value="Ala_racemase_N"/>
    <property type="match status" value="1"/>
</dbReference>
<evidence type="ECO:0000256" key="6">
    <source>
        <dbReference type="PIRSR" id="PIRSR600821-52"/>
    </source>
</evidence>
<keyword evidence="3 4" id="KW-0413">Isomerase</keyword>
<dbReference type="SUPFAM" id="SSF50621">
    <property type="entry name" value="Alanine racemase C-terminal domain-like"/>
    <property type="match status" value="1"/>
</dbReference>
<feature type="modified residue" description="N6-(pyridoxal phosphate)lysine" evidence="4 5">
    <location>
        <position position="34"/>
    </location>
</feature>
<dbReference type="KEGG" id="cmv:CMUST_02785"/>
<dbReference type="NCBIfam" id="TIGR00492">
    <property type="entry name" value="alr"/>
    <property type="match status" value="1"/>
</dbReference>
<dbReference type="HAMAP" id="MF_01201">
    <property type="entry name" value="Ala_racemase"/>
    <property type="match status" value="1"/>
</dbReference>
<dbReference type="RefSeq" id="WP_047263302.1">
    <property type="nucleotide sequence ID" value="NZ_CP011542.1"/>
</dbReference>
<comment type="similarity">
    <text evidence="4">Belongs to the alanine racemase family.</text>
</comment>
<dbReference type="InterPro" id="IPR000821">
    <property type="entry name" value="Ala_racemase"/>
</dbReference>
<comment type="pathway">
    <text evidence="4">Amino-acid biosynthesis; D-alanine biosynthesis; D-alanine from L-alanine: step 1/1.</text>
</comment>
<comment type="catalytic activity">
    <reaction evidence="4">
        <text>L-alanine = D-alanine</text>
        <dbReference type="Rhea" id="RHEA:20249"/>
        <dbReference type="ChEBI" id="CHEBI:57416"/>
        <dbReference type="ChEBI" id="CHEBI:57972"/>
        <dbReference type="EC" id="5.1.1.1"/>
    </reaction>
</comment>
<dbReference type="InterPro" id="IPR009006">
    <property type="entry name" value="Ala_racemase/Decarboxylase_C"/>
</dbReference>
<feature type="binding site" evidence="4 6">
    <location>
        <position position="139"/>
    </location>
    <ligand>
        <name>substrate</name>
    </ligand>
</feature>
<accession>A0A0G3GUP7</accession>
<dbReference type="CDD" id="cd00430">
    <property type="entry name" value="PLPDE_III_AR"/>
    <property type="match status" value="1"/>
</dbReference>
<protein>
    <recommendedName>
        <fullName evidence="4">Alanine racemase</fullName>
        <ecNumber evidence="4">5.1.1.1</ecNumber>
    </recommendedName>
</protein>
<dbReference type="GO" id="GO:0030632">
    <property type="term" value="P:D-alanine biosynthetic process"/>
    <property type="evidence" value="ECO:0007669"/>
    <property type="project" value="UniProtKB-UniRule"/>
</dbReference>
<dbReference type="PANTHER" id="PTHR30511">
    <property type="entry name" value="ALANINE RACEMASE"/>
    <property type="match status" value="1"/>
</dbReference>
<dbReference type="EMBL" id="CP011542">
    <property type="protein sequence ID" value="AKK04901.1"/>
    <property type="molecule type" value="Genomic_DNA"/>
</dbReference>
<dbReference type="STRING" id="571915.CMUST_02785"/>
<name>A0A0G3GUP7_9CORY</name>
<dbReference type="Gene3D" id="3.20.20.10">
    <property type="entry name" value="Alanine racemase"/>
    <property type="match status" value="1"/>
</dbReference>
<evidence type="ECO:0000256" key="1">
    <source>
        <dbReference type="ARBA" id="ARBA00001933"/>
    </source>
</evidence>
<evidence type="ECO:0000313" key="8">
    <source>
        <dbReference type="EMBL" id="AKK04901.1"/>
    </source>
</evidence>